<evidence type="ECO:0000313" key="3">
    <source>
        <dbReference type="EMBL" id="NMQ03813.1"/>
    </source>
</evidence>
<sequence length="352" mass="38679">MVLDSGLDQGALGQAALPCPAAGSDARIGALAFIHRFGALLNPHEHFHCIVIEGVFEADASGTATFQESSAPDRKLLDEVQAKVRRRLLRALTRRGVLEPEDAETMASWEHEGGFSVDASVRVEGADRLGLERLLRYCARPAFALERLRELDAEHRVYERVKPGPCDSVRWMLTPLKRFERLAALIPPPRRPRHRYYGVLAPNAPLRAQVTALAGVPERPTAPLVTATETETEPIAAPITAPGASSDSEEQAEEAPLRRATGYVWALLLTRIDEVFPLVCPRCGGEMRIIAFITDAGAVRDILTHLGEPTSPPRLMPARAPPLWEMQGATMGEDDPQAQPAPEYEFDQRIAW</sequence>
<feature type="compositionally biased region" description="Low complexity" evidence="1">
    <location>
        <begin position="236"/>
        <end position="246"/>
    </location>
</feature>
<organism evidence="3 4">
    <name type="scientific">Candidatus Accumulibacter contiguus</name>
    <dbReference type="NCBI Taxonomy" id="2954381"/>
    <lineage>
        <taxon>Bacteria</taxon>
        <taxon>Pseudomonadati</taxon>
        <taxon>Pseudomonadota</taxon>
        <taxon>Betaproteobacteria</taxon>
        <taxon>Candidatus Accumulibacter</taxon>
    </lineage>
</organism>
<protein>
    <recommendedName>
        <fullName evidence="2">Transposase IS801/IS1294 domain-containing protein</fullName>
    </recommendedName>
</protein>
<proteinExistence type="predicted"/>
<dbReference type="Pfam" id="PF04986">
    <property type="entry name" value="Y2_Tnp"/>
    <property type="match status" value="1"/>
</dbReference>
<comment type="caution">
    <text evidence="3">The sequence shown here is derived from an EMBL/GenBank/DDBJ whole genome shotgun (WGS) entry which is preliminary data.</text>
</comment>
<feature type="domain" description="Transposase IS801/IS1294" evidence="2">
    <location>
        <begin position="29"/>
        <end position="202"/>
    </location>
</feature>
<reference evidence="3" key="1">
    <citation type="submission" date="2019-03" db="EMBL/GenBank/DDBJ databases">
        <title>Metabolic reconstructions from genomes of highly enriched 'Candidatus Accumulibacter' and 'Candidatus Competibacter' bioreactor populations.</title>
        <authorList>
            <person name="Annavajhala M.K."/>
            <person name="Welles L."/>
            <person name="Abbas B."/>
            <person name="Sorokin D."/>
            <person name="Park H."/>
            <person name="Van Loosdrecht M."/>
            <person name="Chandran K."/>
        </authorList>
    </citation>
    <scope>NUCLEOTIDE SEQUENCE</scope>
    <source>
        <strain evidence="3">SBR_L</strain>
    </source>
</reference>
<dbReference type="RefSeq" id="WP_332352003.1">
    <property type="nucleotide sequence ID" value="NZ_JAZKUC010000001.1"/>
</dbReference>
<name>A0ABX1T5Z6_9PROT</name>
<evidence type="ECO:0000313" key="4">
    <source>
        <dbReference type="Proteomes" id="UP000886469"/>
    </source>
</evidence>
<gene>
    <name evidence="3" type="ORF">E4Q08_00295</name>
</gene>
<dbReference type="Proteomes" id="UP000886469">
    <property type="component" value="Unassembled WGS sequence"/>
</dbReference>
<dbReference type="InterPro" id="IPR007069">
    <property type="entry name" value="Transposase_32"/>
</dbReference>
<feature type="region of interest" description="Disordered" evidence="1">
    <location>
        <begin position="236"/>
        <end position="255"/>
    </location>
</feature>
<dbReference type="EMBL" id="SPMX01000001">
    <property type="protein sequence ID" value="NMQ03813.1"/>
    <property type="molecule type" value="Genomic_DNA"/>
</dbReference>
<accession>A0ABX1T5Z6</accession>
<keyword evidence="4" id="KW-1185">Reference proteome</keyword>
<evidence type="ECO:0000256" key="1">
    <source>
        <dbReference type="SAM" id="MobiDB-lite"/>
    </source>
</evidence>
<evidence type="ECO:0000259" key="2">
    <source>
        <dbReference type="Pfam" id="PF04986"/>
    </source>
</evidence>